<dbReference type="EMBL" id="PGEZ01000002">
    <property type="protein sequence ID" value="PJJ53664.1"/>
    <property type="molecule type" value="Genomic_DNA"/>
</dbReference>
<organism evidence="1 2">
    <name type="scientific">Mumia flava</name>
    <dbReference type="NCBI Taxonomy" id="1348852"/>
    <lineage>
        <taxon>Bacteria</taxon>
        <taxon>Bacillati</taxon>
        <taxon>Actinomycetota</taxon>
        <taxon>Actinomycetes</taxon>
        <taxon>Propionibacteriales</taxon>
        <taxon>Nocardioidaceae</taxon>
        <taxon>Mumia</taxon>
    </lineage>
</organism>
<evidence type="ECO:0000313" key="1">
    <source>
        <dbReference type="EMBL" id="PJJ53664.1"/>
    </source>
</evidence>
<dbReference type="OrthoDB" id="3830864at2"/>
<dbReference type="PROSITE" id="PS51257">
    <property type="entry name" value="PROKAR_LIPOPROTEIN"/>
    <property type="match status" value="1"/>
</dbReference>
<keyword evidence="2" id="KW-1185">Reference proteome</keyword>
<reference evidence="1 2" key="1">
    <citation type="submission" date="2017-11" db="EMBL/GenBank/DDBJ databases">
        <title>Genomic Encyclopedia of Archaeal and Bacterial Type Strains, Phase II (KMG-II): From Individual Species to Whole Genera.</title>
        <authorList>
            <person name="Goeker M."/>
        </authorList>
    </citation>
    <scope>NUCLEOTIDE SEQUENCE [LARGE SCALE GENOMIC DNA]</scope>
    <source>
        <strain evidence="1 2">DSM 27763</strain>
    </source>
</reference>
<gene>
    <name evidence="1" type="ORF">CLV56_3155</name>
</gene>
<protein>
    <submittedName>
        <fullName evidence="1">Uncharacterized protein</fullName>
    </submittedName>
</protein>
<comment type="caution">
    <text evidence="1">The sequence shown here is derived from an EMBL/GenBank/DDBJ whole genome shotgun (WGS) entry which is preliminary data.</text>
</comment>
<dbReference type="RefSeq" id="WP_100415249.1">
    <property type="nucleotide sequence ID" value="NZ_PGEZ01000002.1"/>
</dbReference>
<dbReference type="AlphaFoldDB" id="A0A2M9B6U8"/>
<evidence type="ECO:0000313" key="2">
    <source>
        <dbReference type="Proteomes" id="UP000230842"/>
    </source>
</evidence>
<name>A0A2M9B6U8_9ACTN</name>
<sequence>MAGRATAGMIAAVVSVAALTGCGSDEPDDSACRGVADGGTVLVQGDNTPLTESVTAGVGSIDVNPDGASATLMLSTADGNPGKVRTVRVVVNGTFKAGGQAFDVAQICRGSVTLSSTQPTS</sequence>
<proteinExistence type="predicted"/>
<accession>A0A2M9B6U8</accession>
<dbReference type="Proteomes" id="UP000230842">
    <property type="component" value="Unassembled WGS sequence"/>
</dbReference>